<keyword evidence="2 9" id="KW-0328">Glycosyltransferase</keyword>
<dbReference type="Gene3D" id="3.90.176.10">
    <property type="entry name" value="Toxin ADP-ribosyltransferase, Chain A, domain 1"/>
    <property type="match status" value="1"/>
</dbReference>
<dbReference type="SUPFAM" id="SSF56399">
    <property type="entry name" value="ADP-ribosylation"/>
    <property type="match status" value="1"/>
</dbReference>
<dbReference type="SMART" id="SM00028">
    <property type="entry name" value="TPR"/>
    <property type="match status" value="5"/>
</dbReference>
<evidence type="ECO:0000313" key="11">
    <source>
        <dbReference type="EMBL" id="CAF3776792.1"/>
    </source>
</evidence>
<evidence type="ECO:0000256" key="2">
    <source>
        <dbReference type="ARBA" id="ARBA00022676"/>
    </source>
</evidence>
<comment type="similarity">
    <text evidence="1 9">Belongs to the Arg-specific ADP-ribosyltransferase family.</text>
</comment>
<dbReference type="InterPro" id="IPR000768">
    <property type="entry name" value="ART"/>
</dbReference>
<feature type="repeat" description="TPR" evidence="8">
    <location>
        <begin position="518"/>
        <end position="551"/>
    </location>
</feature>
<evidence type="ECO:0000256" key="3">
    <source>
        <dbReference type="ARBA" id="ARBA00022679"/>
    </source>
</evidence>
<keyword evidence="5" id="KW-0677">Repeat</keyword>
<comment type="catalytic activity">
    <reaction evidence="7 9">
        <text>L-arginyl-[protein] + NAD(+) = N(omega)-(ADP-D-ribosyl)-L-arginyl-[protein] + nicotinamide + H(+)</text>
        <dbReference type="Rhea" id="RHEA:19149"/>
        <dbReference type="Rhea" id="RHEA-COMP:10532"/>
        <dbReference type="Rhea" id="RHEA-COMP:15087"/>
        <dbReference type="ChEBI" id="CHEBI:15378"/>
        <dbReference type="ChEBI" id="CHEBI:17154"/>
        <dbReference type="ChEBI" id="CHEBI:29965"/>
        <dbReference type="ChEBI" id="CHEBI:57540"/>
        <dbReference type="ChEBI" id="CHEBI:142554"/>
        <dbReference type="EC" id="2.4.2.31"/>
    </reaction>
</comment>
<gene>
    <name evidence="10" type="ORF">GPM918_LOCUS13985</name>
    <name evidence="11" type="ORF">SRO942_LOCUS13985</name>
</gene>
<evidence type="ECO:0000313" key="12">
    <source>
        <dbReference type="Proteomes" id="UP000663829"/>
    </source>
</evidence>
<dbReference type="Gene3D" id="1.25.40.10">
    <property type="entry name" value="Tetratricopeptide repeat domain"/>
    <property type="match status" value="2"/>
</dbReference>
<keyword evidence="6 8" id="KW-0802">TPR repeat</keyword>
<dbReference type="GO" id="GO:0106274">
    <property type="term" value="F:NAD+-protein-arginine ADP-ribosyltransferase activity"/>
    <property type="evidence" value="ECO:0007669"/>
    <property type="project" value="UniProtKB-EC"/>
</dbReference>
<protein>
    <recommendedName>
        <fullName evidence="9">NAD(P)(+)--arginine ADP-ribosyltransferase</fullName>
        <ecNumber evidence="9">2.4.2.31</ecNumber>
    </recommendedName>
    <alternativeName>
        <fullName evidence="9">Mono(ADP-ribosyl)transferase</fullName>
    </alternativeName>
</protein>
<keyword evidence="9" id="KW-0521">NADP</keyword>
<dbReference type="EMBL" id="CAJNOQ010003302">
    <property type="protein sequence ID" value="CAF1005460.1"/>
    <property type="molecule type" value="Genomic_DNA"/>
</dbReference>
<dbReference type="AlphaFoldDB" id="A0A814H5Y5"/>
<evidence type="ECO:0000313" key="10">
    <source>
        <dbReference type="EMBL" id="CAF1005460.1"/>
    </source>
</evidence>
<dbReference type="Proteomes" id="UP000663829">
    <property type="component" value="Unassembled WGS sequence"/>
</dbReference>
<dbReference type="EMBL" id="CAJOBC010003302">
    <property type="protein sequence ID" value="CAF3776792.1"/>
    <property type="molecule type" value="Genomic_DNA"/>
</dbReference>
<keyword evidence="12" id="KW-1185">Reference proteome</keyword>
<evidence type="ECO:0000256" key="9">
    <source>
        <dbReference type="RuleBase" id="RU361228"/>
    </source>
</evidence>
<dbReference type="PANTHER" id="PTHR45641:SF19">
    <property type="entry name" value="NEPHROCYSTIN-3"/>
    <property type="match status" value="1"/>
</dbReference>
<dbReference type="Proteomes" id="UP000681722">
    <property type="component" value="Unassembled WGS sequence"/>
</dbReference>
<keyword evidence="9" id="KW-0520">NAD</keyword>
<feature type="repeat" description="TPR" evidence="8">
    <location>
        <begin position="434"/>
        <end position="467"/>
    </location>
</feature>
<dbReference type="InterPro" id="IPR019734">
    <property type="entry name" value="TPR_rpt"/>
</dbReference>
<keyword evidence="4" id="KW-0548">Nucleotidyltransferase</keyword>
<dbReference type="SUPFAM" id="SSF48452">
    <property type="entry name" value="TPR-like"/>
    <property type="match status" value="1"/>
</dbReference>
<reference evidence="10" key="1">
    <citation type="submission" date="2021-02" db="EMBL/GenBank/DDBJ databases">
        <authorList>
            <person name="Nowell W R."/>
        </authorList>
    </citation>
    <scope>NUCLEOTIDE SEQUENCE</scope>
</reference>
<evidence type="ECO:0000256" key="1">
    <source>
        <dbReference type="ARBA" id="ARBA00009558"/>
    </source>
</evidence>
<dbReference type="Pfam" id="PF13424">
    <property type="entry name" value="TPR_12"/>
    <property type="match status" value="2"/>
</dbReference>
<dbReference type="GO" id="GO:0016779">
    <property type="term" value="F:nucleotidyltransferase activity"/>
    <property type="evidence" value="ECO:0007669"/>
    <property type="project" value="UniProtKB-KW"/>
</dbReference>
<dbReference type="OrthoDB" id="1658288at2759"/>
<evidence type="ECO:0000256" key="7">
    <source>
        <dbReference type="ARBA" id="ARBA00047597"/>
    </source>
</evidence>
<comment type="caution">
    <text evidence="10">The sequence shown here is derived from an EMBL/GenBank/DDBJ whole genome shotgun (WGS) entry which is preliminary data.</text>
</comment>
<accession>A0A814H5Y5</accession>
<evidence type="ECO:0000256" key="4">
    <source>
        <dbReference type="ARBA" id="ARBA00022695"/>
    </source>
</evidence>
<evidence type="ECO:0000256" key="8">
    <source>
        <dbReference type="PROSITE-ProRule" id="PRU00339"/>
    </source>
</evidence>
<dbReference type="PROSITE" id="PS50005">
    <property type="entry name" value="TPR"/>
    <property type="match status" value="3"/>
</dbReference>
<feature type="repeat" description="TPR" evidence="8">
    <location>
        <begin position="476"/>
        <end position="509"/>
    </location>
</feature>
<sequence length="625" mass="73335">MSHSPSSNLETFSLLWLDANIHITEDNLYTQQRLRSAINFLKTFDQPDTCEEFIQKATDDKIVFIVSGSLGRDIVPRLHDLPQLISIYIYCFDKNTYEQWAKNYEKITGVFTETEGLITSIIEDQKVRNAVEQSAPLSVYNVKVESTHKNLKDENIEFAWFQLFVETLIAIPRSSTEKDELLNIFETYYAGNSVEEDIIEEFKQTYKPTKAFWWYTKHCCLYKLLNKALRIQNMDILYPYAFFISDMYKLLKSEHIRYLSLLKQRDETTLHVYRGQVVPERELTRIRESVGQFISINSFLSASHKYDIALQFTKETINDHLMQRIEIDTSIEITKPFCDISYFSCFPVEQEVLFMLGSIFRIDNVIFNENEEVWHLKLTLCDENDNDMKDLVRYMQRDLENPGDLLLKLGEYDKAEIYYNRTMRELKQNDPAISICYHGLGVIAQEKGDYQTAVDYHQKALNIRQEHYPADDLRIGYSYYHLGNVFRQTMEHEMAITYYKKALKLMSDSIVPVHADIALVYKNIGYLQLNKGQYDVALGSFKQSLIIEQKYLPPNHSNIGMSYMAIAKLYHRKEEDKLALQYFNSALSVFKQTLPPTHPYISSTENYIRDTNKRNESEEIITSYL</sequence>
<dbReference type="InterPro" id="IPR011990">
    <property type="entry name" value="TPR-like_helical_dom_sf"/>
</dbReference>
<name>A0A814H5Y5_9BILA</name>
<evidence type="ECO:0000256" key="5">
    <source>
        <dbReference type="ARBA" id="ARBA00022737"/>
    </source>
</evidence>
<dbReference type="PANTHER" id="PTHR45641">
    <property type="entry name" value="TETRATRICOPEPTIDE REPEAT PROTEIN (AFU_ORTHOLOGUE AFUA_6G03870)"/>
    <property type="match status" value="1"/>
</dbReference>
<keyword evidence="3 9" id="KW-0808">Transferase</keyword>
<evidence type="ECO:0000256" key="6">
    <source>
        <dbReference type="ARBA" id="ARBA00022803"/>
    </source>
</evidence>
<proteinExistence type="inferred from homology"/>
<dbReference type="Pfam" id="PF13181">
    <property type="entry name" value="TPR_8"/>
    <property type="match status" value="1"/>
</dbReference>
<dbReference type="Pfam" id="PF01129">
    <property type="entry name" value="ART"/>
    <property type="match status" value="1"/>
</dbReference>
<dbReference type="EC" id="2.4.2.31" evidence="9"/>
<organism evidence="10 12">
    <name type="scientific">Didymodactylos carnosus</name>
    <dbReference type="NCBI Taxonomy" id="1234261"/>
    <lineage>
        <taxon>Eukaryota</taxon>
        <taxon>Metazoa</taxon>
        <taxon>Spiralia</taxon>
        <taxon>Gnathifera</taxon>
        <taxon>Rotifera</taxon>
        <taxon>Eurotatoria</taxon>
        <taxon>Bdelloidea</taxon>
        <taxon>Philodinida</taxon>
        <taxon>Philodinidae</taxon>
        <taxon>Didymodactylos</taxon>
    </lineage>
</organism>